<feature type="domain" description="BIG2" evidence="4">
    <location>
        <begin position="459"/>
        <end position="536"/>
    </location>
</feature>
<dbReference type="Pfam" id="PF04473">
    <property type="entry name" value="DUF553"/>
    <property type="match status" value="1"/>
</dbReference>
<feature type="domain" description="BIG2" evidence="4">
    <location>
        <begin position="919"/>
        <end position="996"/>
    </location>
</feature>
<feature type="domain" description="BIG2" evidence="4">
    <location>
        <begin position="547"/>
        <end position="624"/>
    </location>
</feature>
<dbReference type="EMBL" id="WSRQ01000023">
    <property type="protein sequence ID" value="MVX64892.1"/>
    <property type="molecule type" value="Genomic_DNA"/>
</dbReference>
<dbReference type="InterPro" id="IPR007562">
    <property type="entry name" value="Transglutaminase-like_domain"/>
</dbReference>
<dbReference type="AlphaFoldDB" id="A0A964RNF7"/>
<sequence>MNFLSKKARLDLVAKTLIVTSILGTGSYIILNDTTVTAYATATSSNKELVKAKILNDLLAYKTDITFSTAEYTAYSIGTDSTADPKQVYFEVLNEHPEIFWTSQSVLGVTNTDGSGNKAYMLYVNNLYSDSDIATKKAELDSKIDSIISQFSSYGDLRKVYEIHDYVNANVTYDHTVAGSTAPTSSIDPNTDLSDYIADTRQITQNNASFFEAHSLYGAVMNGTAVCEGYAKLANVLLSKSGIEANIIVSNSHAWNYVKVNGNYYQLDTTWDDQSDNKTLCPYKYFNITNGEMLKDASSNVTLHNATSYIPNCTDTTFDNIFRTVGSNNIIQGKNVMRVNDKLYYLDDSTNIIYSYNLDGTNQSIIRNPESDDLLIYNLMAYNGDLYYLTYKTDATHTVLMQINKIDLSTNVDSPVLNINNEFGLANGSMPNISFYIDNNKLKVTCDGANRDFPLQSILAAGITISGGNSISVKGGTTQLTANVSPSNATDKTVTWTTSDNTIATVDSNGLVTAKADGAVVIKAKANDGSNVENTYNVTISGQSDIKATGITITGTNNISSKGGTTQLMATVAPSNTTDNTVIWSSSDNNIATVDSNGLVTAKTDGIVDIKATANDGSNVSSIKTITISGQAVVTPPTDVKVTGITISGGNNISTKGGTLPLTTGVSPSNATDKAVTWSSSDESVAIVNSNGLVTAKTDGSVDIKATANDGSGVSSTKTITISGQVVVTPPTDIKVTGISITGSSNITTKSGTAQLSATVTPSNATDKTITWSSSDDAIATVDSNGLVTAKANGNVVITATANDGSGIKSTKSITISGQTTTTTIIKVTGITTTGTDSISTKGGTLTLTAVVNPSDATNKTITWSSSDTSIATVGSSGVVTAINNGSVVIKATASDGSGVIGTKIITVTGQVTASTNVKVTGINITGNDNISSRGGNLTLTCNVSPSTATDKTVTWSSSDTSIATISSSGVVTAIANGTVTIIVTANDGSGIKGIKTITITITGQTTTTSSDSVLKSVSISGTEEVGHKLKTKIKYDGAEPDVKYKWQRASKKDGDYTDISGADEEEYKLKSGDKGKYIKVVATATINGTSYDVEDITSKISKDTSNDDEDEEDNDNSSSSSGNNSNNTVAFRPATSNGSSMGPVMPTGESPAGSGIITANSSSPANGQFTNPSGHPVSGWLNSNGRWYYLDNNGDAKTGWIQDNGKWYYLNTATDTNRGTMKTGWLQDTDGTWYYLYSDGSMATNTSVDGYKIGSNGAWIG</sequence>
<proteinExistence type="predicted"/>
<feature type="compositionally biased region" description="Low complexity" evidence="3">
    <location>
        <begin position="1117"/>
        <end position="1128"/>
    </location>
</feature>
<dbReference type="Pfam" id="PF01473">
    <property type="entry name" value="Choline_bind_1"/>
    <property type="match status" value="1"/>
</dbReference>
<dbReference type="SUPFAM" id="SSF54001">
    <property type="entry name" value="Cysteine proteinases"/>
    <property type="match status" value="1"/>
</dbReference>
<feature type="compositionally biased region" description="Polar residues" evidence="3">
    <location>
        <begin position="1158"/>
        <end position="1174"/>
    </location>
</feature>
<evidence type="ECO:0000256" key="1">
    <source>
        <dbReference type="ARBA" id="ARBA00022737"/>
    </source>
</evidence>
<gene>
    <name evidence="5" type="ORF">GKZ28_14435</name>
</gene>
<dbReference type="InterPro" id="IPR003343">
    <property type="entry name" value="Big_2"/>
</dbReference>
<dbReference type="RefSeq" id="WP_160359723.1">
    <property type="nucleotide sequence ID" value="NZ_WSRQ01000023.1"/>
</dbReference>
<dbReference type="InterPro" id="IPR008964">
    <property type="entry name" value="Invasin/intimin_cell_adhesion"/>
</dbReference>
<keyword evidence="1" id="KW-0677">Repeat</keyword>
<accession>A0A964RNF7</accession>
<dbReference type="Proteomes" id="UP000656077">
    <property type="component" value="Unassembled WGS sequence"/>
</dbReference>
<dbReference type="SMART" id="SM00635">
    <property type="entry name" value="BID_2"/>
    <property type="match status" value="6"/>
</dbReference>
<dbReference type="InterPro" id="IPR038765">
    <property type="entry name" value="Papain-like_cys_pep_sf"/>
</dbReference>
<dbReference type="SUPFAM" id="SSF69360">
    <property type="entry name" value="Cell wall binding repeat"/>
    <property type="match status" value="1"/>
</dbReference>
<feature type="repeat" description="Cell wall-binding" evidence="2">
    <location>
        <begin position="1178"/>
        <end position="1197"/>
    </location>
</feature>
<dbReference type="Pfam" id="PF19127">
    <property type="entry name" value="Choline_bind_3"/>
    <property type="match status" value="1"/>
</dbReference>
<evidence type="ECO:0000313" key="6">
    <source>
        <dbReference type="Proteomes" id="UP000656077"/>
    </source>
</evidence>
<feature type="domain" description="BIG2" evidence="4">
    <location>
        <begin position="735"/>
        <end position="812"/>
    </location>
</feature>
<dbReference type="Gene3D" id="2.60.40.2700">
    <property type="match status" value="1"/>
</dbReference>
<feature type="domain" description="BIG2" evidence="4">
    <location>
        <begin position="827"/>
        <end position="904"/>
    </location>
</feature>
<dbReference type="Gene3D" id="2.60.40.1080">
    <property type="match status" value="6"/>
</dbReference>
<feature type="repeat" description="Cell wall-binding" evidence="2">
    <location>
        <begin position="1223"/>
        <end position="1243"/>
    </location>
</feature>
<dbReference type="SUPFAM" id="SSF49373">
    <property type="entry name" value="Invasin/intimin cell-adhesion fragments"/>
    <property type="match status" value="6"/>
</dbReference>
<protein>
    <recommendedName>
        <fullName evidence="4">BIG2 domain-containing protein</fullName>
    </recommendedName>
</protein>
<dbReference type="Gene3D" id="2.10.270.10">
    <property type="entry name" value="Cholin Binding"/>
    <property type="match status" value="1"/>
</dbReference>
<evidence type="ECO:0000256" key="2">
    <source>
        <dbReference type="PROSITE-ProRule" id="PRU00591"/>
    </source>
</evidence>
<dbReference type="Pfam" id="PF02368">
    <property type="entry name" value="Big_2"/>
    <property type="match status" value="6"/>
</dbReference>
<comment type="caution">
    <text evidence="5">The sequence shown here is derived from an EMBL/GenBank/DDBJ whole genome shotgun (WGS) entry which is preliminary data.</text>
</comment>
<name>A0A964RNF7_9CLOT</name>
<dbReference type="PROSITE" id="PS51170">
    <property type="entry name" value="CW"/>
    <property type="match status" value="3"/>
</dbReference>
<feature type="domain" description="BIG2" evidence="4">
    <location>
        <begin position="641"/>
        <end position="718"/>
    </location>
</feature>
<evidence type="ECO:0000313" key="5">
    <source>
        <dbReference type="EMBL" id="MVX64892.1"/>
    </source>
</evidence>
<feature type="repeat" description="Cell wall-binding" evidence="2">
    <location>
        <begin position="1198"/>
        <end position="1217"/>
    </location>
</feature>
<feature type="region of interest" description="Disordered" evidence="3">
    <location>
        <begin position="1101"/>
        <end position="1177"/>
    </location>
</feature>
<evidence type="ECO:0000259" key="4">
    <source>
        <dbReference type="SMART" id="SM00635"/>
    </source>
</evidence>
<evidence type="ECO:0000256" key="3">
    <source>
        <dbReference type="SAM" id="MobiDB-lite"/>
    </source>
</evidence>
<reference evidence="5" key="1">
    <citation type="submission" date="2019-12" db="EMBL/GenBank/DDBJ databases">
        <title>Microbes associate with the intestines of laboratory mice.</title>
        <authorList>
            <person name="Navarre W."/>
            <person name="Wong E."/>
        </authorList>
    </citation>
    <scope>NUCLEOTIDE SEQUENCE</scope>
    <source>
        <strain evidence="5">NM79_F5</strain>
    </source>
</reference>
<organism evidence="5 6">
    <name type="scientific">Clostridium chromiireducens</name>
    <dbReference type="NCBI Taxonomy" id="225345"/>
    <lineage>
        <taxon>Bacteria</taxon>
        <taxon>Bacillati</taxon>
        <taxon>Bacillota</taxon>
        <taxon>Clostridia</taxon>
        <taxon>Eubacteriales</taxon>
        <taxon>Clostridiaceae</taxon>
        <taxon>Clostridium</taxon>
    </lineage>
</organism>
<dbReference type="InterPro" id="IPR018337">
    <property type="entry name" value="Cell_wall/Cho-bd_repeat"/>
</dbReference>
<feature type="compositionally biased region" description="Acidic residues" evidence="3">
    <location>
        <begin position="1107"/>
        <end position="1116"/>
    </location>
</feature>